<evidence type="ECO:0000313" key="1">
    <source>
        <dbReference type="EMBL" id="KKM93485.1"/>
    </source>
</evidence>
<accession>A0A0F9NX97</accession>
<proteinExistence type="predicted"/>
<organism evidence="1">
    <name type="scientific">marine sediment metagenome</name>
    <dbReference type="NCBI Taxonomy" id="412755"/>
    <lineage>
        <taxon>unclassified sequences</taxon>
        <taxon>metagenomes</taxon>
        <taxon>ecological metagenomes</taxon>
    </lineage>
</organism>
<protein>
    <submittedName>
        <fullName evidence="1">Uncharacterized protein</fullName>
    </submittedName>
</protein>
<sequence>MKIGDTVSVMSRNRHRRNYGSGVVTGFYKYGLFVDTGDVKPTCFSWQANDIRLTKPEKE</sequence>
<dbReference type="AlphaFoldDB" id="A0A0F9NX97"/>
<gene>
    <name evidence="1" type="ORF">LCGC14_1207840</name>
</gene>
<name>A0A0F9NX97_9ZZZZ</name>
<comment type="caution">
    <text evidence="1">The sequence shown here is derived from an EMBL/GenBank/DDBJ whole genome shotgun (WGS) entry which is preliminary data.</text>
</comment>
<reference evidence="1" key="1">
    <citation type="journal article" date="2015" name="Nature">
        <title>Complex archaea that bridge the gap between prokaryotes and eukaryotes.</title>
        <authorList>
            <person name="Spang A."/>
            <person name="Saw J.H."/>
            <person name="Jorgensen S.L."/>
            <person name="Zaremba-Niedzwiedzka K."/>
            <person name="Martijn J."/>
            <person name="Lind A.E."/>
            <person name="van Eijk R."/>
            <person name="Schleper C."/>
            <person name="Guy L."/>
            <person name="Ettema T.J."/>
        </authorList>
    </citation>
    <scope>NUCLEOTIDE SEQUENCE</scope>
</reference>
<dbReference type="EMBL" id="LAZR01006259">
    <property type="protein sequence ID" value="KKM93485.1"/>
    <property type="molecule type" value="Genomic_DNA"/>
</dbReference>